<dbReference type="PANTHER" id="PTHR15503:SF22">
    <property type="entry name" value="TRANSPOSON TY3-I GAG POLYPROTEIN"/>
    <property type="match status" value="1"/>
</dbReference>
<gene>
    <name evidence="2" type="primary">TY3B-I_835</name>
    <name evidence="2" type="ORF">TNCV_2279591</name>
</gene>
<keyword evidence="3" id="KW-1185">Reference proteome</keyword>
<dbReference type="GO" id="GO:0006508">
    <property type="term" value="P:proteolysis"/>
    <property type="evidence" value="ECO:0007669"/>
    <property type="project" value="InterPro"/>
</dbReference>
<dbReference type="EMBL" id="BMAU01021052">
    <property type="protein sequence ID" value="GFX88491.1"/>
    <property type="molecule type" value="Genomic_DNA"/>
</dbReference>
<protein>
    <submittedName>
        <fullName evidence="2">Transposon Ty3-I Gag-Pol polyprotein</fullName>
    </submittedName>
</protein>
<sequence length="477" mass="54160">MKEDEKVSHLMQGVAEDIYQALLTREINDTASFIKWCNYIEDMKQKRVGRPKFEKLPNVVPVASLTDETDLVSLIRTIVREEVHRLVNQTQESLDSDPQSLEEIVQDEVERVLAPVSTKPTETRPRPTYAAVTRKYRAPVQKFPPEPKKQIERLSLTTLETADGTSTTLALKKKYADQTLLAVLRQVPREADPQYVVTDPRRHIADPVSRQAVGARKTKESDLPRSHDVILGWDFLEASQAVIDCGQNELVLEDICRDSTAPDAWNLYATRDYTLKPHSLTRITVSGYQTRGDINVVLDGSKHLLFEKNIATPSMVSTYRNGKSDVWVTNLQFRNQIIPRGMCIVQAEPLNEGHLCVISDTSGCLDDQQETSESQMNCSLMMSPELSDEQRNKLSELLRKFSGLFTKTDKSTAAKTNVKHRIFTGDHAPINQRAYRVSPTERRIIHEEVQKMLDEGIVQPSESPWSSPVVLVRKKRR</sequence>
<reference evidence="2" key="1">
    <citation type="submission" date="2020-08" db="EMBL/GenBank/DDBJ databases">
        <title>Multicomponent nature underlies the extraordinary mechanical properties of spider dragline silk.</title>
        <authorList>
            <person name="Kono N."/>
            <person name="Nakamura H."/>
            <person name="Mori M."/>
            <person name="Yoshida Y."/>
            <person name="Ohtoshi R."/>
            <person name="Malay A.D."/>
            <person name="Moran D.A.P."/>
            <person name="Tomita M."/>
            <person name="Numata K."/>
            <person name="Arakawa K."/>
        </authorList>
    </citation>
    <scope>NUCLEOTIDE SEQUENCE</scope>
</reference>
<dbReference type="InterPro" id="IPR001641">
    <property type="entry name" value="Spumavirus_A9"/>
</dbReference>
<dbReference type="GO" id="GO:0071897">
    <property type="term" value="P:DNA biosynthetic process"/>
    <property type="evidence" value="ECO:0007669"/>
    <property type="project" value="UniProtKB-ARBA"/>
</dbReference>
<dbReference type="Pfam" id="PF03539">
    <property type="entry name" value="Spuma_A9PTase"/>
    <property type="match status" value="1"/>
</dbReference>
<dbReference type="InterPro" id="IPR032567">
    <property type="entry name" value="RTL1-rel"/>
</dbReference>
<dbReference type="Proteomes" id="UP000887159">
    <property type="component" value="Unassembled WGS sequence"/>
</dbReference>
<comment type="caution">
    <text evidence="2">The sequence shown here is derived from an EMBL/GenBank/DDBJ whole genome shotgun (WGS) entry which is preliminary data.</text>
</comment>
<organism evidence="2 3">
    <name type="scientific">Trichonephila clavipes</name>
    <name type="common">Golden silk orbweaver</name>
    <name type="synonym">Nephila clavipes</name>
    <dbReference type="NCBI Taxonomy" id="2585209"/>
    <lineage>
        <taxon>Eukaryota</taxon>
        <taxon>Metazoa</taxon>
        <taxon>Ecdysozoa</taxon>
        <taxon>Arthropoda</taxon>
        <taxon>Chelicerata</taxon>
        <taxon>Arachnida</taxon>
        <taxon>Araneae</taxon>
        <taxon>Araneomorphae</taxon>
        <taxon>Entelegynae</taxon>
        <taxon>Araneoidea</taxon>
        <taxon>Nephilidae</taxon>
        <taxon>Trichonephila</taxon>
    </lineage>
</organism>
<dbReference type="PANTHER" id="PTHR15503">
    <property type="entry name" value="LDOC1 RELATED"/>
    <property type="match status" value="1"/>
</dbReference>
<evidence type="ECO:0000313" key="2">
    <source>
        <dbReference type="EMBL" id="GFX88491.1"/>
    </source>
</evidence>
<dbReference type="SUPFAM" id="SSF56672">
    <property type="entry name" value="DNA/RNA polymerases"/>
    <property type="match status" value="1"/>
</dbReference>
<dbReference type="Gene3D" id="3.10.10.10">
    <property type="entry name" value="HIV Type 1 Reverse Transcriptase, subunit A, domain 1"/>
    <property type="match status" value="1"/>
</dbReference>
<evidence type="ECO:0000259" key="1">
    <source>
        <dbReference type="Pfam" id="PF03539"/>
    </source>
</evidence>
<dbReference type="GO" id="GO:0004190">
    <property type="term" value="F:aspartic-type endopeptidase activity"/>
    <property type="evidence" value="ECO:0007669"/>
    <property type="project" value="InterPro"/>
</dbReference>
<name>A0A8X6RB32_TRICX</name>
<dbReference type="AlphaFoldDB" id="A0A8X6RB32"/>
<evidence type="ECO:0000313" key="3">
    <source>
        <dbReference type="Proteomes" id="UP000887159"/>
    </source>
</evidence>
<dbReference type="InterPro" id="IPR043502">
    <property type="entry name" value="DNA/RNA_pol_sf"/>
</dbReference>
<feature type="domain" description="Peptidase A9" evidence="1">
    <location>
        <begin position="378"/>
        <end position="440"/>
    </location>
</feature>
<proteinExistence type="predicted"/>
<accession>A0A8X6RB32</accession>